<evidence type="ECO:0000256" key="3">
    <source>
        <dbReference type="ARBA" id="ARBA00022764"/>
    </source>
</evidence>
<dbReference type="GO" id="GO:0030288">
    <property type="term" value="C:outer membrane-bounded periplasmic space"/>
    <property type="evidence" value="ECO:0007669"/>
    <property type="project" value="TreeGrafter"/>
</dbReference>
<evidence type="ECO:0000256" key="2">
    <source>
        <dbReference type="ARBA" id="ARBA00022729"/>
    </source>
</evidence>
<dbReference type="GO" id="GO:0009279">
    <property type="term" value="C:cell outer membrane"/>
    <property type="evidence" value="ECO:0007669"/>
    <property type="project" value="TreeGrafter"/>
</dbReference>
<dbReference type="GO" id="GO:0043165">
    <property type="term" value="P:Gram-negative-bacterium-type cell outer membrane assembly"/>
    <property type="evidence" value="ECO:0007669"/>
    <property type="project" value="UniProtKB-UniRule"/>
</dbReference>
<comment type="similarity">
    <text evidence="4">Belongs to the LptA family.</text>
</comment>
<dbReference type="HAMAP" id="MF_01914">
    <property type="entry name" value="LPS_assembly_LptA"/>
    <property type="match status" value="1"/>
</dbReference>
<evidence type="ECO:0000259" key="5">
    <source>
        <dbReference type="Pfam" id="PF03968"/>
    </source>
</evidence>
<dbReference type="AlphaFoldDB" id="A0A2G8SX58"/>
<dbReference type="NCBIfam" id="TIGR03002">
    <property type="entry name" value="outer_YhbN_LptA"/>
    <property type="match status" value="1"/>
</dbReference>
<protein>
    <recommendedName>
        <fullName evidence="4">Lipopolysaccharide export system protein LptA</fullName>
    </recommendedName>
</protein>
<evidence type="ECO:0000313" key="6">
    <source>
        <dbReference type="EMBL" id="PIL38068.1"/>
    </source>
</evidence>
<keyword evidence="3 4" id="KW-0574">Periplasm</keyword>
<dbReference type="RefSeq" id="WP_099917700.1">
    <property type="nucleotide sequence ID" value="NZ_BMHS01000019.1"/>
</dbReference>
<dbReference type="GO" id="GO:0015920">
    <property type="term" value="P:lipopolysaccharide transport"/>
    <property type="evidence" value="ECO:0007669"/>
    <property type="project" value="UniProtKB-UniRule"/>
</dbReference>
<dbReference type="InterPro" id="IPR005653">
    <property type="entry name" value="OstA-like_N"/>
</dbReference>
<comment type="subcellular location">
    <subcellularLocation>
        <location evidence="4">Periplasm</location>
    </subcellularLocation>
</comment>
<dbReference type="InterPro" id="IPR014340">
    <property type="entry name" value="LptA"/>
</dbReference>
<evidence type="ECO:0000256" key="1">
    <source>
        <dbReference type="ARBA" id="ARBA00022448"/>
    </source>
</evidence>
<sequence precursor="true">MNRIVIGAALALLAAMASAERADASKNAIINAVSIDADQVTLTRILTGNVTVERGTMLLTSDKAVVKETPEGYMMVTLTGAPGKLATFRQKRDGGDLWIDGQAQRIEYDDKSQIVKLFGTARVKQLEGAKVTEALDAEFVSYDSRTERLVSRNDISGENKVGKARSTLIIAPHRSAAPAAPAAGKP</sequence>
<dbReference type="OrthoDB" id="5294855at2"/>
<name>A0A2G8SX58_9BURK</name>
<keyword evidence="2 4" id="KW-0732">Signal</keyword>
<evidence type="ECO:0000256" key="4">
    <source>
        <dbReference type="HAMAP-Rule" id="MF_01914"/>
    </source>
</evidence>
<gene>
    <name evidence="4 6" type="primary">lptA</name>
    <name evidence="6" type="ORF">CR103_20065</name>
</gene>
<dbReference type="GO" id="GO:0001530">
    <property type="term" value="F:lipopolysaccharide binding"/>
    <property type="evidence" value="ECO:0007669"/>
    <property type="project" value="InterPro"/>
</dbReference>
<comment type="subunit">
    <text evidence="4">Component of the lipopolysaccharide transport and assembly complex.</text>
</comment>
<keyword evidence="7" id="KW-1185">Reference proteome</keyword>
<feature type="chain" id="PRO_5013974622" description="Lipopolysaccharide export system protein LptA" evidence="4">
    <location>
        <begin position="20"/>
        <end position="186"/>
    </location>
</feature>
<comment type="caution">
    <text evidence="6">The sequence shown here is derived from an EMBL/GenBank/DDBJ whole genome shotgun (WGS) entry which is preliminary data.</text>
</comment>
<dbReference type="InterPro" id="IPR052037">
    <property type="entry name" value="LPS_export_LptA"/>
</dbReference>
<feature type="domain" description="Organic solvent tolerance-like N-terminal" evidence="5">
    <location>
        <begin position="30"/>
        <end position="134"/>
    </location>
</feature>
<comment type="function">
    <text evidence="4">Involved in the assembly of lipopolysaccharide (LPS). Required for the translocation of LPS from the inner membrane to the outer membrane.</text>
</comment>
<dbReference type="Proteomes" id="UP000228593">
    <property type="component" value="Unassembled WGS sequence"/>
</dbReference>
<dbReference type="EMBL" id="PDOB01000049">
    <property type="protein sequence ID" value="PIL38068.1"/>
    <property type="molecule type" value="Genomic_DNA"/>
</dbReference>
<proteinExistence type="inferred from homology"/>
<dbReference type="PANTHER" id="PTHR36504:SF1">
    <property type="entry name" value="LIPOPOLYSACCHARIDE EXPORT SYSTEM PROTEIN LPTA"/>
    <property type="match status" value="1"/>
</dbReference>
<feature type="signal peptide" evidence="4">
    <location>
        <begin position="1"/>
        <end position="19"/>
    </location>
</feature>
<dbReference type="Gene3D" id="2.60.450.10">
    <property type="entry name" value="Lipopolysaccharide (LPS) transport protein A like domain"/>
    <property type="match status" value="1"/>
</dbReference>
<keyword evidence="1 4" id="KW-0813">Transport</keyword>
<reference evidence="6 7" key="1">
    <citation type="submission" date="2017-10" db="EMBL/GenBank/DDBJ databases">
        <title>Massilia psychrophilum sp. nov., a novel purple-pigmented bacterium isolated from Tianshan glacier, Xinjiang Municipality, China.</title>
        <authorList>
            <person name="Wang H."/>
        </authorList>
    </citation>
    <scope>NUCLEOTIDE SEQUENCE [LARGE SCALE GENOMIC DNA]</scope>
    <source>
        <strain evidence="6 7">JCM 30813</strain>
    </source>
</reference>
<dbReference type="PANTHER" id="PTHR36504">
    <property type="entry name" value="LIPOPOLYSACCHARIDE EXPORT SYSTEM PROTEIN LPTA"/>
    <property type="match status" value="1"/>
</dbReference>
<evidence type="ECO:0000313" key="7">
    <source>
        <dbReference type="Proteomes" id="UP000228593"/>
    </source>
</evidence>
<organism evidence="6 7">
    <name type="scientific">Massilia psychrophila</name>
    <dbReference type="NCBI Taxonomy" id="1603353"/>
    <lineage>
        <taxon>Bacteria</taxon>
        <taxon>Pseudomonadati</taxon>
        <taxon>Pseudomonadota</taxon>
        <taxon>Betaproteobacteria</taxon>
        <taxon>Burkholderiales</taxon>
        <taxon>Oxalobacteraceae</taxon>
        <taxon>Telluria group</taxon>
        <taxon>Massilia</taxon>
    </lineage>
</organism>
<dbReference type="Pfam" id="PF03968">
    <property type="entry name" value="LptD_N"/>
    <property type="match status" value="1"/>
</dbReference>
<accession>A0A2G8SX58</accession>
<dbReference type="GO" id="GO:0017089">
    <property type="term" value="F:glycolipid transfer activity"/>
    <property type="evidence" value="ECO:0007669"/>
    <property type="project" value="TreeGrafter"/>
</dbReference>